<dbReference type="Pfam" id="PF11066">
    <property type="entry name" value="DUF2867"/>
    <property type="match status" value="1"/>
</dbReference>
<evidence type="ECO:0000313" key="1">
    <source>
        <dbReference type="EMBL" id="MCJ0763974.1"/>
    </source>
</evidence>
<comment type="caution">
    <text evidence="1">The sequence shown here is derived from an EMBL/GenBank/DDBJ whole genome shotgun (WGS) entry which is preliminary data.</text>
</comment>
<sequence>MDRRWVGAAYFRDSYRAPMHRSDAGAVDLFLGIFAHRPTWIRVILMIRNAAASLCGLDAPTAAEVMNPVFKARYAVGDRIGAWPIFALTDNELVAGRDNRHLDFRVSVLRMVDGGTASVVVSTVCVVHNTFGKVYLFCIVPFHSWGVRRLISNAVTSGRL</sequence>
<dbReference type="EMBL" id="JALGBI010000001">
    <property type="protein sequence ID" value="MCJ0763974.1"/>
    <property type="molecule type" value="Genomic_DNA"/>
</dbReference>
<proteinExistence type="predicted"/>
<dbReference type="InterPro" id="IPR021295">
    <property type="entry name" value="DUF2867"/>
</dbReference>
<organism evidence="1 2">
    <name type="scientific">Variovorax terrae</name>
    <dbReference type="NCBI Taxonomy" id="2923278"/>
    <lineage>
        <taxon>Bacteria</taxon>
        <taxon>Pseudomonadati</taxon>
        <taxon>Pseudomonadota</taxon>
        <taxon>Betaproteobacteria</taxon>
        <taxon>Burkholderiales</taxon>
        <taxon>Comamonadaceae</taxon>
        <taxon>Variovorax</taxon>
    </lineage>
</organism>
<keyword evidence="2" id="KW-1185">Reference proteome</keyword>
<accession>A0A9X1VVK3</accession>
<name>A0A9X1VVK3_9BURK</name>
<gene>
    <name evidence="1" type="ORF">MMF98_12230</name>
</gene>
<dbReference type="AlphaFoldDB" id="A0A9X1VVK3"/>
<dbReference type="RefSeq" id="WP_243307386.1">
    <property type="nucleotide sequence ID" value="NZ_JALGBI010000001.1"/>
</dbReference>
<evidence type="ECO:0000313" key="2">
    <source>
        <dbReference type="Proteomes" id="UP001139447"/>
    </source>
</evidence>
<reference evidence="1" key="1">
    <citation type="submission" date="2022-03" db="EMBL/GenBank/DDBJ databases">
        <authorList>
            <person name="Woo C.Y."/>
        </authorList>
    </citation>
    <scope>NUCLEOTIDE SEQUENCE</scope>
    <source>
        <strain evidence="1">CYS-02</strain>
    </source>
</reference>
<dbReference type="Proteomes" id="UP001139447">
    <property type="component" value="Unassembled WGS sequence"/>
</dbReference>
<protein>
    <submittedName>
        <fullName evidence="1">DUF2867 domain-containing protein</fullName>
    </submittedName>
</protein>